<dbReference type="PANTHER" id="PTHR45719">
    <property type="entry name" value="GLYCOSYLTRANSFERASE"/>
    <property type="match status" value="1"/>
</dbReference>
<comment type="caution">
    <text evidence="6">The sequence shown here is derived from an EMBL/GenBank/DDBJ whole genome shotgun (WGS) entry which is preliminary data.</text>
</comment>
<keyword evidence="4" id="KW-0472">Membrane</keyword>
<accession>A0A218WKJ4</accession>
<keyword evidence="3" id="KW-0808">Transferase</keyword>
<dbReference type="InterPro" id="IPR044610">
    <property type="entry name" value="GLCAT14A/B/C"/>
</dbReference>
<evidence type="ECO:0000256" key="3">
    <source>
        <dbReference type="ARBA" id="ARBA00022679"/>
    </source>
</evidence>
<evidence type="ECO:0000256" key="4">
    <source>
        <dbReference type="ARBA" id="ARBA00023136"/>
    </source>
</evidence>
<evidence type="ECO:0000256" key="1">
    <source>
        <dbReference type="ARBA" id="ARBA00004606"/>
    </source>
</evidence>
<evidence type="ECO:0008006" key="8">
    <source>
        <dbReference type="Google" id="ProtNLM"/>
    </source>
</evidence>
<dbReference type="GO" id="GO:0016020">
    <property type="term" value="C:membrane"/>
    <property type="evidence" value="ECO:0007669"/>
    <property type="project" value="UniProtKB-SubCell"/>
</dbReference>
<reference evidence="7" key="1">
    <citation type="journal article" date="2017" name="Plant J.">
        <title>The pomegranate (Punica granatum L.) genome and the genomics of punicalagin biosynthesis.</title>
        <authorList>
            <person name="Qin G."/>
            <person name="Xu C."/>
            <person name="Ming R."/>
            <person name="Tang H."/>
            <person name="Guyot R."/>
            <person name="Kramer E.M."/>
            <person name="Hu Y."/>
            <person name="Yi X."/>
            <person name="Qi Y."/>
            <person name="Xu X."/>
            <person name="Gao Z."/>
            <person name="Pan H."/>
            <person name="Jian J."/>
            <person name="Tian Y."/>
            <person name="Yue Z."/>
            <person name="Xu Y."/>
        </authorList>
    </citation>
    <scope>NUCLEOTIDE SEQUENCE [LARGE SCALE GENOMIC DNA]</scope>
    <source>
        <strain evidence="7">cv. Dabenzi</strain>
    </source>
</reference>
<evidence type="ECO:0000256" key="5">
    <source>
        <dbReference type="ARBA" id="ARBA00023180"/>
    </source>
</evidence>
<dbReference type="Proteomes" id="UP000197138">
    <property type="component" value="Unassembled WGS sequence"/>
</dbReference>
<dbReference type="EMBL" id="MTKT01003953">
    <property type="protein sequence ID" value="OWM73166.1"/>
    <property type="molecule type" value="Genomic_DNA"/>
</dbReference>
<organism evidence="6 7">
    <name type="scientific">Punica granatum</name>
    <name type="common">Pomegranate</name>
    <dbReference type="NCBI Taxonomy" id="22663"/>
    <lineage>
        <taxon>Eukaryota</taxon>
        <taxon>Viridiplantae</taxon>
        <taxon>Streptophyta</taxon>
        <taxon>Embryophyta</taxon>
        <taxon>Tracheophyta</taxon>
        <taxon>Spermatophyta</taxon>
        <taxon>Magnoliopsida</taxon>
        <taxon>eudicotyledons</taxon>
        <taxon>Gunneridae</taxon>
        <taxon>Pentapetalae</taxon>
        <taxon>rosids</taxon>
        <taxon>malvids</taxon>
        <taxon>Myrtales</taxon>
        <taxon>Lythraceae</taxon>
        <taxon>Punica</taxon>
    </lineage>
</organism>
<gene>
    <name evidence="6" type="ORF">CDL15_Pgr001280</name>
</gene>
<evidence type="ECO:0000256" key="2">
    <source>
        <dbReference type="ARBA" id="ARBA00022676"/>
    </source>
</evidence>
<proteinExistence type="predicted"/>
<sequence length="566" mass="64389">MGIKLFTVSFILTSTLIFFLLVPSKLRTPIPRFRPPAVPLNLRGPNSSYPVTFAYLISASRGDLVKLTRLLRALYHPGNFYLVHLELGAPESERAELAKFVSRDPVLGSAGNVWVVGKPNLVTYRGPTMLGTTLHVMAMLLRTCRWDWFINLSASDYPLVTQDDLIHAFSDVPKDVNFIQHTSRLGWKLNNRGKPIIIDPALYSQNKSELWWVIKQRALPTAFKLYTEYCVVGWDNLPRTLLLYYTNFVSTPEGYFQTVICNSDDFKNATANHDLHYITWDNPPKQHPRYLGLRDYKRMVQSNRPFARKFRRNDPVLDRIDRDLLKRRRKEFSFAGWCSGGVTDRRTCSNFQGMDYGSLRPGPGARRLSNGDLWRALSLSLPLPPSPPPSPGEAHEIPKEEADEIHRSTKCIKETTLEKVPCPTTDQNPNSDDAIAATHKEKLAGVIPGAYEEAFGIEKHYDDDTDDDIELEDDDGAPRLLLTRAEKLELRAPWRNSLILNSMGSHYSTVFRPEAWKPMGTNWVIGHNGYWKRFLTIRLGELNFQPSKAVESTVAVKIGTIQLVIH</sequence>
<protein>
    <recommendedName>
        <fullName evidence="8">Beta-glucuronosyltransferase GlcAT14A-like</fullName>
    </recommendedName>
</protein>
<evidence type="ECO:0000313" key="6">
    <source>
        <dbReference type="EMBL" id="OWM73166.1"/>
    </source>
</evidence>
<comment type="subcellular location">
    <subcellularLocation>
        <location evidence="1">Membrane</location>
        <topology evidence="1">Single-pass type II membrane protein</topology>
    </subcellularLocation>
</comment>
<keyword evidence="5" id="KW-0325">Glycoprotein</keyword>
<keyword evidence="2" id="KW-0328">Glycosyltransferase</keyword>
<dbReference type="PANTHER" id="PTHR45719:SF4">
    <property type="entry name" value="CORE-2_I-BRANCHING BETA-1,6-N-ACETYLGLUCOSAMINYLTRANSFERASE FAMILY PROTEIN"/>
    <property type="match status" value="1"/>
</dbReference>
<dbReference type="AlphaFoldDB" id="A0A218WKJ4"/>
<dbReference type="GO" id="GO:0015020">
    <property type="term" value="F:glucuronosyltransferase activity"/>
    <property type="evidence" value="ECO:0007669"/>
    <property type="project" value="InterPro"/>
</dbReference>
<dbReference type="InterPro" id="IPR003406">
    <property type="entry name" value="Glyco_trans_14"/>
</dbReference>
<dbReference type="Pfam" id="PF02485">
    <property type="entry name" value="Branch"/>
    <property type="match status" value="1"/>
</dbReference>
<evidence type="ECO:0000313" key="7">
    <source>
        <dbReference type="Proteomes" id="UP000197138"/>
    </source>
</evidence>
<name>A0A218WKJ4_PUNGR</name>